<evidence type="ECO:0000313" key="3">
    <source>
        <dbReference type="EMBL" id="CAF4455225.1"/>
    </source>
</evidence>
<evidence type="ECO:0000313" key="4">
    <source>
        <dbReference type="Proteomes" id="UP000681722"/>
    </source>
</evidence>
<comment type="caution">
    <text evidence="3">The sequence shown here is derived from an EMBL/GenBank/DDBJ whole genome shotgun (WGS) entry which is preliminary data.</text>
</comment>
<dbReference type="PROSITE" id="PS50003">
    <property type="entry name" value="PH_DOMAIN"/>
    <property type="match status" value="1"/>
</dbReference>
<dbReference type="InterPro" id="IPR011993">
    <property type="entry name" value="PH-like_dom_sf"/>
</dbReference>
<dbReference type="Pfam" id="PF18385">
    <property type="entry name" value="Tiam_CC_Ex"/>
    <property type="match status" value="1"/>
</dbReference>
<dbReference type="Pfam" id="PF00595">
    <property type="entry name" value="PDZ"/>
    <property type="match status" value="1"/>
</dbReference>
<dbReference type="OrthoDB" id="8059989at2759"/>
<dbReference type="GO" id="GO:0005085">
    <property type="term" value="F:guanyl-nucleotide exchange factor activity"/>
    <property type="evidence" value="ECO:0007669"/>
    <property type="project" value="InterPro"/>
</dbReference>
<feature type="non-terminal residue" evidence="3">
    <location>
        <position position="428"/>
    </location>
</feature>
<dbReference type="PROSITE" id="PS50106">
    <property type="entry name" value="PDZ"/>
    <property type="match status" value="1"/>
</dbReference>
<proteinExistence type="predicted"/>
<accession>A0A8S2WQH3</accession>
<organism evidence="3 4">
    <name type="scientific">Didymodactylos carnosus</name>
    <dbReference type="NCBI Taxonomy" id="1234261"/>
    <lineage>
        <taxon>Eukaryota</taxon>
        <taxon>Metazoa</taxon>
        <taxon>Spiralia</taxon>
        <taxon>Gnathifera</taxon>
        <taxon>Rotifera</taxon>
        <taxon>Eurotatoria</taxon>
        <taxon>Bdelloidea</taxon>
        <taxon>Philodinida</taxon>
        <taxon>Philodinidae</taxon>
        <taxon>Didymodactylos</taxon>
    </lineage>
</organism>
<dbReference type="SUPFAM" id="SSF50729">
    <property type="entry name" value="PH domain-like"/>
    <property type="match status" value="1"/>
</dbReference>
<protein>
    <submittedName>
        <fullName evidence="3">Uncharacterized protein</fullName>
    </submittedName>
</protein>
<dbReference type="SMART" id="SM00228">
    <property type="entry name" value="PDZ"/>
    <property type="match status" value="1"/>
</dbReference>
<dbReference type="EMBL" id="CAJOBC010098608">
    <property type="protein sequence ID" value="CAF4455225.1"/>
    <property type="molecule type" value="Genomic_DNA"/>
</dbReference>
<evidence type="ECO:0000259" key="2">
    <source>
        <dbReference type="PROSITE" id="PS50106"/>
    </source>
</evidence>
<dbReference type="AlphaFoldDB" id="A0A8S2WQH3"/>
<dbReference type="InterPro" id="IPR001849">
    <property type="entry name" value="PH_domain"/>
</dbReference>
<dbReference type="Gene3D" id="2.30.29.30">
    <property type="entry name" value="Pleckstrin-homology domain (PH domain)/Phosphotyrosine-binding domain (PTB)"/>
    <property type="match status" value="1"/>
</dbReference>
<feature type="domain" description="PDZ" evidence="2">
    <location>
        <begin position="302"/>
        <end position="378"/>
    </location>
</feature>
<dbReference type="PANTHER" id="PTHR46001:SF3">
    <property type="entry name" value="PROTEIN STILL LIFE, ISOFORM SIF TYPE 1"/>
    <property type="match status" value="1"/>
</dbReference>
<sequence length="428" mass="49336">IRDCLCYPLPEYPKRDHVFSLATSTGDQYYFQPINQTETDNWIKFIHRTCGQHNRTRRQSIVKELRRNIRKLEKSIERENTMRKLGELQLQASTTVKVRQLISKQIELWEKNLEELHVDLFRQKCYLAALNDKNLPNPKDLLIHACPATKTALNKLGSFTPCSFYSCVATRKQRSSNPKHSVKKHSNINGQSTKCFLDKERNETIGISSTESSTIVQMITCNKPLMRTLVSINKSTTVNELLKYVTNRLSLQSDDYYLQFDHNNSLFIPNKNEKLNTFAYTSIELCRKIFYQVTLKYYSISGLEVDTELNDKNDRETCLQIFVSNVKKESQADKLGIQSGDEIVLINNFVVQNLDLVMIDEQLEQESVVLTLRSSRSSHPSADSTRILADSMIQNLICPPPPLVNERLSRHVLEQLIVPKPDQYLSGQ</sequence>
<dbReference type="InterPro" id="IPR040655">
    <property type="entry name" value="TIAM1_CC-Ex"/>
</dbReference>
<name>A0A8S2WQH3_9BILA</name>
<dbReference type="SUPFAM" id="SSF50156">
    <property type="entry name" value="PDZ domain-like"/>
    <property type="match status" value="1"/>
</dbReference>
<gene>
    <name evidence="3" type="ORF">SRO942_LOCUS42449</name>
</gene>
<dbReference type="InterPro" id="IPR036034">
    <property type="entry name" value="PDZ_sf"/>
</dbReference>
<dbReference type="Gene3D" id="6.10.140.680">
    <property type="match status" value="1"/>
</dbReference>
<feature type="domain" description="PH" evidence="1">
    <location>
        <begin position="1"/>
        <end position="51"/>
    </location>
</feature>
<evidence type="ECO:0000259" key="1">
    <source>
        <dbReference type="PROSITE" id="PS50003"/>
    </source>
</evidence>
<dbReference type="Proteomes" id="UP000681722">
    <property type="component" value="Unassembled WGS sequence"/>
</dbReference>
<dbReference type="Gene3D" id="2.30.42.10">
    <property type="match status" value="1"/>
</dbReference>
<reference evidence="3" key="1">
    <citation type="submission" date="2021-02" db="EMBL/GenBank/DDBJ databases">
        <authorList>
            <person name="Nowell W R."/>
        </authorList>
    </citation>
    <scope>NUCLEOTIDE SEQUENCE</scope>
</reference>
<dbReference type="InterPro" id="IPR001478">
    <property type="entry name" value="PDZ"/>
</dbReference>
<dbReference type="CDD" id="cd01765">
    <property type="entry name" value="FERM_F0_F1"/>
    <property type="match status" value="1"/>
</dbReference>
<dbReference type="PANTHER" id="PTHR46001">
    <property type="entry name" value="TIAM (MAMMALIAN TUMOR INVASION AND METASTASIS FACTOR) HOMOLOG"/>
    <property type="match status" value="1"/>
</dbReference>
<dbReference type="GO" id="GO:0007264">
    <property type="term" value="P:small GTPase-mediated signal transduction"/>
    <property type="evidence" value="ECO:0007669"/>
    <property type="project" value="InterPro"/>
</dbReference>
<dbReference type="InterPro" id="IPR043537">
    <property type="entry name" value="Tiam1/Tiam2/Sif"/>
</dbReference>